<dbReference type="RefSeq" id="WP_184485547.1">
    <property type="nucleotide sequence ID" value="NZ_JACIJE010000007.1"/>
</dbReference>
<dbReference type="EMBL" id="JACIJE010000007">
    <property type="protein sequence ID" value="MBB5690601.1"/>
    <property type="molecule type" value="Genomic_DNA"/>
</dbReference>
<proteinExistence type="predicted"/>
<keyword evidence="3" id="KW-1185">Reference proteome</keyword>
<gene>
    <name evidence="2" type="ORF">FHS88_002736</name>
</gene>
<evidence type="ECO:0000256" key="1">
    <source>
        <dbReference type="SAM" id="MobiDB-lite"/>
    </source>
</evidence>
<evidence type="ECO:0000313" key="3">
    <source>
        <dbReference type="Proteomes" id="UP000562254"/>
    </source>
</evidence>
<sequence>MTDRRSPAPPAGRAPDRAERLAAALRENLKRRKAQARAREAAGQAPEGAAAPAKVAPPRGLG</sequence>
<feature type="region of interest" description="Disordered" evidence="1">
    <location>
        <begin position="28"/>
        <end position="62"/>
    </location>
</feature>
<comment type="caution">
    <text evidence="2">The sequence shown here is derived from an EMBL/GenBank/DDBJ whole genome shotgun (WGS) entry which is preliminary data.</text>
</comment>
<feature type="compositionally biased region" description="Low complexity" evidence="1">
    <location>
        <begin position="41"/>
        <end position="62"/>
    </location>
</feature>
<name>A0A840Y3M9_9PROT</name>
<dbReference type="Proteomes" id="UP000562254">
    <property type="component" value="Unassembled WGS sequence"/>
</dbReference>
<dbReference type="AlphaFoldDB" id="A0A840Y3M9"/>
<accession>A0A840Y3M9</accession>
<evidence type="ECO:0000313" key="2">
    <source>
        <dbReference type="EMBL" id="MBB5690601.1"/>
    </source>
</evidence>
<reference evidence="2 3" key="1">
    <citation type="submission" date="2020-08" db="EMBL/GenBank/DDBJ databases">
        <title>Genomic Encyclopedia of Type Strains, Phase IV (KMG-IV): sequencing the most valuable type-strain genomes for metagenomic binning, comparative biology and taxonomic classification.</title>
        <authorList>
            <person name="Goeker M."/>
        </authorList>
    </citation>
    <scope>NUCLEOTIDE SEQUENCE [LARGE SCALE GENOMIC DNA]</scope>
    <source>
        <strain evidence="2 3">DSM 25895</strain>
    </source>
</reference>
<organism evidence="2 3">
    <name type="scientific">Neoroseomonas alkaliterrae</name>
    <dbReference type="NCBI Taxonomy" id="1452450"/>
    <lineage>
        <taxon>Bacteria</taxon>
        <taxon>Pseudomonadati</taxon>
        <taxon>Pseudomonadota</taxon>
        <taxon>Alphaproteobacteria</taxon>
        <taxon>Acetobacterales</taxon>
        <taxon>Acetobacteraceae</taxon>
        <taxon>Neoroseomonas</taxon>
    </lineage>
</organism>
<protein>
    <submittedName>
        <fullName evidence="2">Uncharacterized protein</fullName>
    </submittedName>
</protein>